<dbReference type="EMBL" id="CACVAT010000427">
    <property type="protein sequence ID" value="CAA6826584.1"/>
    <property type="molecule type" value="Genomic_DNA"/>
</dbReference>
<evidence type="ECO:0000313" key="2">
    <source>
        <dbReference type="EMBL" id="CAA6826584.1"/>
    </source>
</evidence>
<organism evidence="2">
    <name type="scientific">uncultured Thiotrichaceae bacterium</name>
    <dbReference type="NCBI Taxonomy" id="298394"/>
    <lineage>
        <taxon>Bacteria</taxon>
        <taxon>Pseudomonadati</taxon>
        <taxon>Pseudomonadota</taxon>
        <taxon>Gammaproteobacteria</taxon>
        <taxon>Thiotrichales</taxon>
        <taxon>Thiotrichaceae</taxon>
        <taxon>environmental samples</taxon>
    </lineage>
</organism>
<keyword evidence="1" id="KW-0732">Signal</keyword>
<gene>
    <name evidence="2" type="ORF">HELGO_WM46396</name>
</gene>
<proteinExistence type="predicted"/>
<feature type="chain" id="PRO_5028455022" evidence="1">
    <location>
        <begin position="21"/>
        <end position="777"/>
    </location>
</feature>
<dbReference type="AlphaFoldDB" id="A0A6S6U4G1"/>
<reference evidence="2" key="1">
    <citation type="submission" date="2020-01" db="EMBL/GenBank/DDBJ databases">
        <authorList>
            <person name="Meier V. D."/>
            <person name="Meier V D."/>
        </authorList>
    </citation>
    <scope>NUCLEOTIDE SEQUENCE</scope>
    <source>
        <strain evidence="2">HLG_WM_MAG_09</strain>
    </source>
</reference>
<sequence length="777" mass="87710">MSTKSILSAALLLALCSHVAAFDASIFQTLDDKSETTANAFLALPTVEANKLALKHVQLTGDEQTLYPWQVFLLTHLSRQTLTPEQWTLLQENTLIANLEGEDYEHSGQINKQLTQVGNKTEPLCFAQLKIAPMPAKEGNNGAQEKQATAQQETFDATQRACIPQLTAILDREDVFSWYMDSIENQKYINDTAELFKQNGLFSRVAFGMKQGANFDDFSSEQQQKIITAWLPYFFGEKDTFSFNPQSIAQILKSNDEDFSNKFVNAIDEKLSEQLPNEEALLNLLKGVLGIESKQSAELFWKLAWQKPELKGKLNIFKEALTENYRSDNTDESFPESLHKAARQLMKEGKDIRFADVYLFLIGESEGGVWNDEHIATIKLLNDIAPDLADDAETQGVLKNAYREAAAIEFFTEVKHLEKTKEWLDKAAAIEAEPISWFNHLTGETKEGQYQHADFKSIAALHKKQQLSQLSDWVEHKNKPQQPFTELPLDLYELFTGTTSQNRLWHNTENGHALILDTNGAIHYLDGYGIVQPKPEQLKVSRIAPGDYAGEASDSSSGGTPTLTSSMDEWIEYAVRYISGENNETPELSSRGILHFANNTQAAKERLLFTQLNNGELSSYPDYLEYARHDHEILVMADVDSEINQYLITLPDADTAIQWMQNLALKAPANTRTAKLWYKDSGSADEEEHGIMIREYVHSDEDEEDKLLTALHPQAGFDYSENGCTEFKAAELGKQPADFYQKELALYQQGYVLERIYHDESCVEHVAHAESAPKVIE</sequence>
<protein>
    <submittedName>
        <fullName evidence="2">Uncharacterized protein</fullName>
    </submittedName>
</protein>
<name>A0A6S6U4G1_9GAMM</name>
<feature type="signal peptide" evidence="1">
    <location>
        <begin position="1"/>
        <end position="20"/>
    </location>
</feature>
<accession>A0A6S6U4G1</accession>
<evidence type="ECO:0000256" key="1">
    <source>
        <dbReference type="SAM" id="SignalP"/>
    </source>
</evidence>